<feature type="domain" description="EamA" evidence="7">
    <location>
        <begin position="18"/>
        <end position="147"/>
    </location>
</feature>
<proteinExistence type="inferred from homology"/>
<evidence type="ECO:0000256" key="3">
    <source>
        <dbReference type="ARBA" id="ARBA00022692"/>
    </source>
</evidence>
<accession>A0AAE3NTI7</accession>
<protein>
    <submittedName>
        <fullName evidence="8">DMT family transporter</fullName>
    </submittedName>
</protein>
<dbReference type="InterPro" id="IPR037185">
    <property type="entry name" value="EmrE-like"/>
</dbReference>
<feature type="transmembrane region" description="Helical" evidence="6">
    <location>
        <begin position="14"/>
        <end position="40"/>
    </location>
</feature>
<feature type="transmembrane region" description="Helical" evidence="6">
    <location>
        <begin position="270"/>
        <end position="287"/>
    </location>
</feature>
<dbReference type="AlphaFoldDB" id="A0AAE3NTI7"/>
<feature type="transmembrane region" description="Helical" evidence="6">
    <location>
        <begin position="105"/>
        <end position="124"/>
    </location>
</feature>
<feature type="domain" description="EamA" evidence="7">
    <location>
        <begin position="157"/>
        <end position="287"/>
    </location>
</feature>
<sequence length="297" mass="31279">MTQGPLSDKAGDRAAIVGVTMMVGVALLAATDAVLVRFLAGGVHPFVIGFTRALFGLLVFLPFILSRPGILQSNYRFRHVLRAALKLASLIAFFFAFALSPLADVTAIMFAAPIFVTVGAWVFLSEQPRAIRVIAVIVGFVGVLLVLRPGQGAAVSPGLAFALVGALLTAVIQLLLKPMSGRDPTETLVAWNLIATVPIAAIPAAIVWETPTPAEWGLLALQGALGALNMGLVTRAFSLAEASLLVPIDFLRLPLVAGMAYLFFAESVPLATWIGGTVIFAATLLMARSARARPERP</sequence>
<evidence type="ECO:0000256" key="5">
    <source>
        <dbReference type="ARBA" id="ARBA00023136"/>
    </source>
</evidence>
<dbReference type="GO" id="GO:0016020">
    <property type="term" value="C:membrane"/>
    <property type="evidence" value="ECO:0007669"/>
    <property type="project" value="UniProtKB-SubCell"/>
</dbReference>
<dbReference type="Pfam" id="PF00892">
    <property type="entry name" value="EamA"/>
    <property type="match status" value="2"/>
</dbReference>
<feature type="transmembrane region" description="Helical" evidence="6">
    <location>
        <begin position="77"/>
        <end position="99"/>
    </location>
</feature>
<keyword evidence="4 6" id="KW-1133">Transmembrane helix</keyword>
<feature type="transmembrane region" description="Helical" evidence="6">
    <location>
        <begin position="188"/>
        <end position="208"/>
    </location>
</feature>
<feature type="transmembrane region" description="Helical" evidence="6">
    <location>
        <begin position="154"/>
        <end position="176"/>
    </location>
</feature>
<evidence type="ECO:0000313" key="9">
    <source>
        <dbReference type="Proteomes" id="UP001220964"/>
    </source>
</evidence>
<dbReference type="PANTHER" id="PTHR22911:SF6">
    <property type="entry name" value="SOLUTE CARRIER FAMILY 35 MEMBER G1"/>
    <property type="match status" value="1"/>
</dbReference>
<dbReference type="RefSeq" id="WP_275566431.1">
    <property type="nucleotide sequence ID" value="NZ_JARGYC010000011.1"/>
</dbReference>
<evidence type="ECO:0000256" key="4">
    <source>
        <dbReference type="ARBA" id="ARBA00022989"/>
    </source>
</evidence>
<comment type="caution">
    <text evidence="8">The sequence shown here is derived from an EMBL/GenBank/DDBJ whole genome shotgun (WGS) entry which is preliminary data.</text>
</comment>
<reference evidence="8" key="1">
    <citation type="submission" date="2023-03" db="EMBL/GenBank/DDBJ databases">
        <title>Multiphase analysis and comparison of six strains from genera Psychromarinibacter, Lutimaribacter, and Maritimibacter, including a novel species: Psychromarinibacter sediminicola sp. nov.</title>
        <authorList>
            <person name="Wang Y.-H."/>
            <person name="Ye M.-Q."/>
            <person name="Du Z.-J."/>
        </authorList>
    </citation>
    <scope>NUCLEOTIDE SEQUENCE</scope>
    <source>
        <strain evidence="8">C21-152</strain>
    </source>
</reference>
<comment type="similarity">
    <text evidence="2">Belongs to the drug/metabolite transporter (DMT) superfamily. 10 TMS drug/metabolite exporter (DME) (TC 2.A.7.3) family.</text>
</comment>
<evidence type="ECO:0000256" key="1">
    <source>
        <dbReference type="ARBA" id="ARBA00004141"/>
    </source>
</evidence>
<dbReference type="EMBL" id="JARGYC010000011">
    <property type="protein sequence ID" value="MDF0600287.1"/>
    <property type="molecule type" value="Genomic_DNA"/>
</dbReference>
<keyword evidence="3 6" id="KW-0812">Transmembrane</keyword>
<evidence type="ECO:0000259" key="7">
    <source>
        <dbReference type="Pfam" id="PF00892"/>
    </source>
</evidence>
<feature type="transmembrane region" description="Helical" evidence="6">
    <location>
        <begin position="46"/>
        <end position="65"/>
    </location>
</feature>
<feature type="transmembrane region" description="Helical" evidence="6">
    <location>
        <begin position="131"/>
        <end position="148"/>
    </location>
</feature>
<dbReference type="SUPFAM" id="SSF103481">
    <property type="entry name" value="Multidrug resistance efflux transporter EmrE"/>
    <property type="match status" value="2"/>
</dbReference>
<comment type="subcellular location">
    <subcellularLocation>
        <location evidence="1">Membrane</location>
        <topology evidence="1">Multi-pass membrane protein</topology>
    </subcellularLocation>
</comment>
<dbReference type="InterPro" id="IPR000620">
    <property type="entry name" value="EamA_dom"/>
</dbReference>
<gene>
    <name evidence="8" type="ORF">P1J78_06060</name>
</gene>
<evidence type="ECO:0000256" key="2">
    <source>
        <dbReference type="ARBA" id="ARBA00009853"/>
    </source>
</evidence>
<keyword evidence="9" id="KW-1185">Reference proteome</keyword>
<dbReference type="Proteomes" id="UP001220964">
    <property type="component" value="Unassembled WGS sequence"/>
</dbReference>
<evidence type="ECO:0000256" key="6">
    <source>
        <dbReference type="SAM" id="Phobius"/>
    </source>
</evidence>
<dbReference type="PANTHER" id="PTHR22911">
    <property type="entry name" value="ACYL-MALONYL CONDENSING ENZYME-RELATED"/>
    <property type="match status" value="1"/>
</dbReference>
<evidence type="ECO:0000313" key="8">
    <source>
        <dbReference type="EMBL" id="MDF0600287.1"/>
    </source>
</evidence>
<name>A0AAE3NTI7_9RHOB</name>
<organism evidence="8 9">
    <name type="scientific">Psychromarinibacter sediminicola</name>
    <dbReference type="NCBI Taxonomy" id="3033385"/>
    <lineage>
        <taxon>Bacteria</taxon>
        <taxon>Pseudomonadati</taxon>
        <taxon>Pseudomonadota</taxon>
        <taxon>Alphaproteobacteria</taxon>
        <taxon>Rhodobacterales</taxon>
        <taxon>Paracoccaceae</taxon>
        <taxon>Psychromarinibacter</taxon>
    </lineage>
</organism>
<keyword evidence="5 6" id="KW-0472">Membrane</keyword>